<evidence type="ECO:0000313" key="2">
    <source>
        <dbReference type="EMBL" id="KAL3659326.1"/>
    </source>
</evidence>
<dbReference type="EMBL" id="JBIMZQ010000047">
    <property type="protein sequence ID" value="KAL3659326.1"/>
    <property type="molecule type" value="Genomic_DNA"/>
</dbReference>
<dbReference type="AlphaFoldDB" id="A0ABD3EYP0"/>
<organism evidence="2 3">
    <name type="scientific">Phytophthora oleae</name>
    <dbReference type="NCBI Taxonomy" id="2107226"/>
    <lineage>
        <taxon>Eukaryota</taxon>
        <taxon>Sar</taxon>
        <taxon>Stramenopiles</taxon>
        <taxon>Oomycota</taxon>
        <taxon>Peronosporomycetes</taxon>
        <taxon>Peronosporales</taxon>
        <taxon>Peronosporaceae</taxon>
        <taxon>Phytophthora</taxon>
    </lineage>
</organism>
<feature type="region of interest" description="Disordered" evidence="1">
    <location>
        <begin position="1"/>
        <end position="56"/>
    </location>
</feature>
<feature type="compositionally biased region" description="Polar residues" evidence="1">
    <location>
        <begin position="1"/>
        <end position="10"/>
    </location>
</feature>
<protein>
    <recommendedName>
        <fullName evidence="4">PiggyBac transposable element-derived protein domain-containing protein</fullName>
    </recommendedName>
</protein>
<gene>
    <name evidence="2" type="ORF">V7S43_015597</name>
</gene>
<name>A0ABD3EYP0_9STRA</name>
<sequence>MNEEVFSSSEDAVRDEGEAIVGGDYEEEGVDVVDNDTADEDEGDLEDDAASIPMRVPTADGNGIAANYIRSLTSASGIYLRERTNIENAYRSNGELGLISLFVTNELKRRIQRWTNEGLARRGRPATTENKFDAYIGLEWP</sequence>
<accession>A0ABD3EYP0</accession>
<feature type="compositionally biased region" description="Acidic residues" evidence="1">
    <location>
        <begin position="24"/>
        <end position="49"/>
    </location>
</feature>
<evidence type="ECO:0000313" key="3">
    <source>
        <dbReference type="Proteomes" id="UP001632037"/>
    </source>
</evidence>
<proteinExistence type="predicted"/>
<evidence type="ECO:0008006" key="4">
    <source>
        <dbReference type="Google" id="ProtNLM"/>
    </source>
</evidence>
<dbReference type="Proteomes" id="UP001632037">
    <property type="component" value="Unassembled WGS sequence"/>
</dbReference>
<keyword evidence="3" id="KW-1185">Reference proteome</keyword>
<evidence type="ECO:0000256" key="1">
    <source>
        <dbReference type="SAM" id="MobiDB-lite"/>
    </source>
</evidence>
<comment type="caution">
    <text evidence="2">The sequence shown here is derived from an EMBL/GenBank/DDBJ whole genome shotgun (WGS) entry which is preliminary data.</text>
</comment>
<reference evidence="2 3" key="1">
    <citation type="submission" date="2024-09" db="EMBL/GenBank/DDBJ databases">
        <title>Genome sequencing and assembly of Phytophthora oleae, isolate VK10A, causative agent of rot of olive drupes.</title>
        <authorList>
            <person name="Conti Taguali S."/>
            <person name="Riolo M."/>
            <person name="La Spada F."/>
            <person name="Cacciola S.O."/>
            <person name="Dionisio G."/>
        </authorList>
    </citation>
    <scope>NUCLEOTIDE SEQUENCE [LARGE SCALE GENOMIC DNA]</scope>
    <source>
        <strain evidence="2 3">VK10A</strain>
    </source>
</reference>